<sequence length="115" mass="12831">MVSVKWHGLEKLTMTISNAHPNAVKQSIAVLKNNGDRVKALAVKKAPKDTGFLKKHITTSYPGMEAHIHAQAGYSGYQEYGTRFQPGTPFMRPAVKEIQPQFQEDMTNVMKGVFK</sequence>
<dbReference type="Pfam" id="PF04883">
    <property type="entry name" value="HK97-gp10_like"/>
    <property type="match status" value="1"/>
</dbReference>
<proteinExistence type="predicted"/>
<dbReference type="AlphaFoldDB" id="A0A7X2X3L2"/>
<evidence type="ECO:0000313" key="1">
    <source>
        <dbReference type="EMBL" id="MTS53954.1"/>
    </source>
</evidence>
<evidence type="ECO:0000313" key="2">
    <source>
        <dbReference type="Proteomes" id="UP000441330"/>
    </source>
</evidence>
<dbReference type="InterPro" id="IPR010064">
    <property type="entry name" value="HK97-gp10_tail"/>
</dbReference>
<evidence type="ECO:0008006" key="3">
    <source>
        <dbReference type="Google" id="ProtNLM"/>
    </source>
</evidence>
<organism evidence="1 2">
    <name type="scientific">Streptococcus parasanguinis</name>
    <dbReference type="NCBI Taxonomy" id="1318"/>
    <lineage>
        <taxon>Bacteria</taxon>
        <taxon>Bacillati</taxon>
        <taxon>Bacillota</taxon>
        <taxon>Bacilli</taxon>
        <taxon>Lactobacillales</taxon>
        <taxon>Streptococcaceae</taxon>
        <taxon>Streptococcus</taxon>
    </lineage>
</organism>
<name>A0A7X2X3L2_STRPA</name>
<dbReference type="NCBIfam" id="TIGR01725">
    <property type="entry name" value="phge_HK97_gp10"/>
    <property type="match status" value="1"/>
</dbReference>
<protein>
    <recommendedName>
        <fullName evidence="3">Phage protein, HK97 gp10 family</fullName>
    </recommendedName>
</protein>
<reference evidence="1 2" key="1">
    <citation type="journal article" date="2019" name="Nat. Med.">
        <title>A library of human gut bacterial isolates paired with longitudinal multiomics data enables mechanistic microbiome research.</title>
        <authorList>
            <person name="Poyet M."/>
            <person name="Groussin M."/>
            <person name="Gibbons S.M."/>
            <person name="Avila-Pacheco J."/>
            <person name="Jiang X."/>
            <person name="Kearney S.M."/>
            <person name="Perrotta A.R."/>
            <person name="Berdy B."/>
            <person name="Zhao S."/>
            <person name="Lieberman T.D."/>
            <person name="Swanson P.K."/>
            <person name="Smith M."/>
            <person name="Roesemann S."/>
            <person name="Alexander J.E."/>
            <person name="Rich S.A."/>
            <person name="Livny J."/>
            <person name="Vlamakis H."/>
            <person name="Clish C."/>
            <person name="Bullock K."/>
            <person name="Deik A."/>
            <person name="Scott J."/>
            <person name="Pierce K.A."/>
            <person name="Xavier R.J."/>
            <person name="Alm E.J."/>
        </authorList>
    </citation>
    <scope>NUCLEOTIDE SEQUENCE [LARGE SCALE GENOMIC DNA]</scope>
    <source>
        <strain evidence="1 2">BIOML-A1</strain>
    </source>
</reference>
<accession>A0A7X2X3L2</accession>
<gene>
    <name evidence="1" type="ORF">GMC94_03460</name>
</gene>
<dbReference type="RefSeq" id="WP_129824276.1">
    <property type="nucleotide sequence ID" value="NZ_RCYS01000002.1"/>
</dbReference>
<dbReference type="Proteomes" id="UP000441330">
    <property type="component" value="Unassembled WGS sequence"/>
</dbReference>
<dbReference type="EMBL" id="WMZJ01000002">
    <property type="protein sequence ID" value="MTS53954.1"/>
    <property type="molecule type" value="Genomic_DNA"/>
</dbReference>
<comment type="caution">
    <text evidence="1">The sequence shown here is derived from an EMBL/GenBank/DDBJ whole genome shotgun (WGS) entry which is preliminary data.</text>
</comment>